<evidence type="ECO:0000313" key="2">
    <source>
        <dbReference type="EMBL" id="GMN66690.1"/>
    </source>
</evidence>
<reference evidence="2" key="1">
    <citation type="submission" date="2023-07" db="EMBL/GenBank/DDBJ databases">
        <title>draft genome sequence of fig (Ficus carica).</title>
        <authorList>
            <person name="Takahashi T."/>
            <person name="Nishimura K."/>
        </authorList>
    </citation>
    <scope>NUCLEOTIDE SEQUENCE</scope>
</reference>
<evidence type="ECO:0008006" key="4">
    <source>
        <dbReference type="Google" id="ProtNLM"/>
    </source>
</evidence>
<dbReference type="PANTHER" id="PTHR33133:SF1">
    <property type="entry name" value="EXPRESSED PROTEIN-RELATED"/>
    <property type="match status" value="1"/>
</dbReference>
<protein>
    <recommendedName>
        <fullName evidence="4">Transmembrane protein</fullName>
    </recommendedName>
</protein>
<dbReference type="AlphaFoldDB" id="A0AA88E2Y6"/>
<feature type="transmembrane region" description="Helical" evidence="1">
    <location>
        <begin position="29"/>
        <end position="52"/>
    </location>
</feature>
<feature type="transmembrane region" description="Helical" evidence="1">
    <location>
        <begin position="185"/>
        <end position="210"/>
    </location>
</feature>
<feature type="transmembrane region" description="Helical" evidence="1">
    <location>
        <begin position="260"/>
        <end position="279"/>
    </location>
</feature>
<organism evidence="2 3">
    <name type="scientific">Ficus carica</name>
    <name type="common">Common fig</name>
    <dbReference type="NCBI Taxonomy" id="3494"/>
    <lineage>
        <taxon>Eukaryota</taxon>
        <taxon>Viridiplantae</taxon>
        <taxon>Streptophyta</taxon>
        <taxon>Embryophyta</taxon>
        <taxon>Tracheophyta</taxon>
        <taxon>Spermatophyta</taxon>
        <taxon>Magnoliopsida</taxon>
        <taxon>eudicotyledons</taxon>
        <taxon>Gunneridae</taxon>
        <taxon>Pentapetalae</taxon>
        <taxon>rosids</taxon>
        <taxon>fabids</taxon>
        <taxon>Rosales</taxon>
        <taxon>Moraceae</taxon>
        <taxon>Ficeae</taxon>
        <taxon>Ficus</taxon>
    </lineage>
</organism>
<keyword evidence="1" id="KW-0472">Membrane</keyword>
<sequence>MSSYNMIILAGFVETLRETYEIFVKKGKLIPSITLLFLFLSSIFFLSNVFAIKPLLSDFILKFTVLMVTSPTPGTPAFTDDILSLKEDLGTLAGIEWIFIVANSLASLFFSTATIITSAAIYGGKETLHIKDLLSTVGQTWRRPFVTLFYTTLLDLGYIFFVFTFKLPLVLVFDHERAFSLFSTMVSMIISIFYLYISVVWTLAIVISVLEEKSGIKALGKAAELVKGMKIKGFCIKLLFGILFYIVFELTMKTLNKQYNSLSFGIVIALLFLNIACLVKMFSWTAYTVFYYECKKTHGEDEVFEMEESEKYTKIASHTPPINEDIP</sequence>
<dbReference type="PANTHER" id="PTHR33133">
    <property type="entry name" value="OS08G0107100 PROTEIN-RELATED"/>
    <property type="match status" value="1"/>
</dbReference>
<comment type="caution">
    <text evidence="2">The sequence shown here is derived from an EMBL/GenBank/DDBJ whole genome shotgun (WGS) entry which is preliminary data.</text>
</comment>
<feature type="transmembrane region" description="Helical" evidence="1">
    <location>
        <begin position="145"/>
        <end position="165"/>
    </location>
</feature>
<dbReference type="Proteomes" id="UP001187192">
    <property type="component" value="Unassembled WGS sequence"/>
</dbReference>
<dbReference type="EMBL" id="BTGU01000353">
    <property type="protein sequence ID" value="GMN66690.1"/>
    <property type="molecule type" value="Genomic_DNA"/>
</dbReference>
<accession>A0AA88E2Y6</accession>
<evidence type="ECO:0000256" key="1">
    <source>
        <dbReference type="SAM" id="Phobius"/>
    </source>
</evidence>
<feature type="transmembrane region" description="Helical" evidence="1">
    <location>
        <begin position="98"/>
        <end position="124"/>
    </location>
</feature>
<name>A0AA88E2Y6_FICCA</name>
<keyword evidence="1" id="KW-0812">Transmembrane</keyword>
<keyword evidence="3" id="KW-1185">Reference proteome</keyword>
<gene>
    <name evidence="2" type="ORF">TIFTF001_035756</name>
</gene>
<keyword evidence="1" id="KW-1133">Transmembrane helix</keyword>
<proteinExistence type="predicted"/>
<feature type="transmembrane region" description="Helical" evidence="1">
    <location>
        <begin position="231"/>
        <end position="248"/>
    </location>
</feature>
<evidence type="ECO:0000313" key="3">
    <source>
        <dbReference type="Proteomes" id="UP001187192"/>
    </source>
</evidence>